<proteinExistence type="predicted"/>
<dbReference type="AlphaFoldDB" id="A0A2V0QCL1"/>
<evidence type="ECO:0000313" key="2">
    <source>
        <dbReference type="Proteomes" id="UP000247480"/>
    </source>
</evidence>
<organism evidence="1 2">
    <name type="scientific">Pseudomonas syringae pv. actinidiae</name>
    <dbReference type="NCBI Taxonomy" id="103796"/>
    <lineage>
        <taxon>Bacteria</taxon>
        <taxon>Pseudomonadati</taxon>
        <taxon>Pseudomonadota</taxon>
        <taxon>Gammaproteobacteria</taxon>
        <taxon>Pseudomonadales</taxon>
        <taxon>Pseudomonadaceae</taxon>
        <taxon>Pseudomonas</taxon>
        <taxon>Pseudomonas syringae</taxon>
    </lineage>
</organism>
<protein>
    <submittedName>
        <fullName evidence="1">MFS family permease</fullName>
    </submittedName>
</protein>
<dbReference type="Proteomes" id="UP000247480">
    <property type="component" value="Unassembled WGS sequence"/>
</dbReference>
<reference evidence="1 2" key="1">
    <citation type="submission" date="2018-04" db="EMBL/GenBank/DDBJ databases">
        <title>Draft genome sequence of Pseudomonas syringae pv. actinidiae biovar 1 strains isolated from kiwifruit in Kagawa prefecture.</title>
        <authorList>
            <person name="Tabuchi M."/>
            <person name="Saito M."/>
            <person name="Fujiwara S."/>
            <person name="Sasa N."/>
            <person name="Akimitsu K."/>
            <person name="Gomi K."/>
            <person name="Konishi-Sugita S."/>
            <person name="Hamano K."/>
            <person name="Kataoka I."/>
        </authorList>
    </citation>
    <scope>NUCLEOTIDE SEQUENCE [LARGE SCALE GENOMIC DNA]</scope>
    <source>
        <strain evidence="1 2">MAFF212206</strain>
    </source>
</reference>
<name>A0A2V0QCL1_PSESF</name>
<gene>
    <name evidence="1" type="ORF">KPSA1_03844</name>
</gene>
<evidence type="ECO:0000313" key="1">
    <source>
        <dbReference type="EMBL" id="GBH10427.1"/>
    </source>
</evidence>
<sequence length="44" mass="4687">MQRLCQFSVGADRLGCRGLCGAICLDSPLRLLPWIGACGLDHAV</sequence>
<dbReference type="EMBL" id="BGJZ01000185">
    <property type="protein sequence ID" value="GBH10427.1"/>
    <property type="molecule type" value="Genomic_DNA"/>
</dbReference>
<accession>A0A2V0QCL1</accession>
<comment type="caution">
    <text evidence="1">The sequence shown here is derived from an EMBL/GenBank/DDBJ whole genome shotgun (WGS) entry which is preliminary data.</text>
</comment>